<keyword evidence="2" id="KW-1185">Reference proteome</keyword>
<evidence type="ECO:0000313" key="1">
    <source>
        <dbReference type="EMBL" id="EET43937.1"/>
    </source>
</evidence>
<proteinExistence type="predicted"/>
<comment type="caution">
    <text evidence="1">The sequence shown here is derived from an EMBL/GenBank/DDBJ whole genome shotgun (WGS) entry which is preliminary data.</text>
</comment>
<reference evidence="1" key="1">
    <citation type="submission" date="2009-07" db="EMBL/GenBank/DDBJ databases">
        <authorList>
            <person name="Weinstock G."/>
            <person name="Sodergren E."/>
            <person name="Clifton S."/>
            <person name="Fulton L."/>
            <person name="Fulton B."/>
            <person name="Courtney L."/>
            <person name="Fronick C."/>
            <person name="Harrison M."/>
            <person name="Strong C."/>
            <person name="Farmer C."/>
            <person name="Delahaunty K."/>
            <person name="Markovic C."/>
            <person name="Hall O."/>
            <person name="Minx P."/>
            <person name="Tomlinson C."/>
            <person name="Mitreva M."/>
            <person name="Nelson J."/>
            <person name="Hou S."/>
            <person name="Wollam A."/>
            <person name="Pepin K.H."/>
            <person name="Johnson M."/>
            <person name="Bhonagiri V."/>
            <person name="Nash W.E."/>
            <person name="Warren W."/>
            <person name="Chinwalla A."/>
            <person name="Mardis E.R."/>
            <person name="Wilson R.K."/>
        </authorList>
    </citation>
    <scope>NUCLEOTIDE SEQUENCE [LARGE SCALE GENOMIC DNA]</scope>
    <source>
        <strain evidence="1">ATCC 29256</strain>
    </source>
</reference>
<organism evidence="1 2">
    <name type="scientific">Neisseria sicca ATCC 29256</name>
    <dbReference type="NCBI Taxonomy" id="547045"/>
    <lineage>
        <taxon>Bacteria</taxon>
        <taxon>Pseudomonadati</taxon>
        <taxon>Pseudomonadota</taxon>
        <taxon>Betaproteobacteria</taxon>
        <taxon>Neisseriales</taxon>
        <taxon>Neisseriaceae</taxon>
        <taxon>Neisseria</taxon>
    </lineage>
</organism>
<name>C6M733_NEISI</name>
<dbReference type="Proteomes" id="UP000005365">
    <property type="component" value="Unassembled WGS sequence"/>
</dbReference>
<gene>
    <name evidence="1" type="ORF">NEISICOT_02336</name>
</gene>
<sequence length="305" mass="33923">MDGVDGDVAAFGDRHHFGVGDVAVKLDALAGVLFEPVQIGAAAHDVQLYIFAVVQQFPNAFAHGFHVIAVTECTQVEEAGFVVAEVFCRRGIEFRKIRADIDDFAGYVRIGFFGSVEVGLRHSDQRIGVAVGTVGTGGEGQQVVRDFFQKRHDRGEGFRPYVLHVDNQLVAQTRFVFAQKQVGGDQRIGGKDDVLLARTAVVQPLLKMFDEHMMAFDAVQRDVFAVAALFQQHDFQTTLRGRFGIFRSSERFVVVFEIAGNQQHVMRLRQQLGKIPEAVEMRLGRQRTVGGDDGDVHIFRRPHIS</sequence>
<dbReference type="EMBL" id="ACKO02000014">
    <property type="protein sequence ID" value="EET43937.1"/>
    <property type="molecule type" value="Genomic_DNA"/>
</dbReference>
<dbReference type="AlphaFoldDB" id="C6M733"/>
<evidence type="ECO:0000313" key="2">
    <source>
        <dbReference type="Proteomes" id="UP000005365"/>
    </source>
</evidence>
<accession>C6M733</accession>
<protein>
    <submittedName>
        <fullName evidence="1">Uncharacterized protein</fullName>
    </submittedName>
</protein>